<feature type="compositionally biased region" description="Basic and acidic residues" evidence="1">
    <location>
        <begin position="81"/>
        <end position="105"/>
    </location>
</feature>
<feature type="region of interest" description="Disordered" evidence="1">
    <location>
        <begin position="81"/>
        <end position="152"/>
    </location>
</feature>
<feature type="region of interest" description="Disordered" evidence="1">
    <location>
        <begin position="21"/>
        <end position="47"/>
    </location>
</feature>
<evidence type="ECO:0000313" key="3">
    <source>
        <dbReference type="Proteomes" id="UP001215712"/>
    </source>
</evidence>
<name>A0AAD6HNP7_9EURO</name>
<dbReference type="Proteomes" id="UP001215712">
    <property type="component" value="Unassembled WGS sequence"/>
</dbReference>
<dbReference type="Pfam" id="PF12720">
    <property type="entry name" value="DUF3807"/>
    <property type="match status" value="1"/>
</dbReference>
<dbReference type="AlphaFoldDB" id="A0AAD6HNP7"/>
<dbReference type="EMBL" id="JAQJAN010000005">
    <property type="protein sequence ID" value="KAJ5728170.1"/>
    <property type="molecule type" value="Genomic_DNA"/>
</dbReference>
<proteinExistence type="predicted"/>
<keyword evidence="3" id="KW-1185">Reference proteome</keyword>
<dbReference type="PANTHER" id="PTHR40642:SF1">
    <property type="entry name" value="YALI0F31295P"/>
    <property type="match status" value="1"/>
</dbReference>
<sequence length="152" mass="17362">MGFEIPTVTLEDLQAFHAKHFPANPPHAVTSQPTEYEKTGEDDLGYYPDGVKRTLTDEQIEIFRHSEIHALIRARELERDNAEYEARRDIPEKSQEHPLTEEKVPHAASSRKAKRSAEHMDGTALNYEGNDQKLEAQTPSGLYSRKIISYDD</sequence>
<accession>A0AAD6HNP7</accession>
<reference evidence="2" key="2">
    <citation type="submission" date="2023-01" db="EMBL/GenBank/DDBJ databases">
        <authorList>
            <person name="Petersen C."/>
        </authorList>
    </citation>
    <scope>NUCLEOTIDE SEQUENCE</scope>
    <source>
        <strain evidence="2">IBT 17514</strain>
    </source>
</reference>
<gene>
    <name evidence="2" type="ORF">N7493_004500</name>
</gene>
<dbReference type="PANTHER" id="PTHR40642">
    <property type="entry name" value="YALI0F31295P"/>
    <property type="match status" value="1"/>
</dbReference>
<evidence type="ECO:0000256" key="1">
    <source>
        <dbReference type="SAM" id="MobiDB-lite"/>
    </source>
</evidence>
<comment type="caution">
    <text evidence="2">The sequence shown here is derived from an EMBL/GenBank/DDBJ whole genome shotgun (WGS) entry which is preliminary data.</text>
</comment>
<organism evidence="2 3">
    <name type="scientific">Penicillium malachiteum</name>
    <dbReference type="NCBI Taxonomy" id="1324776"/>
    <lineage>
        <taxon>Eukaryota</taxon>
        <taxon>Fungi</taxon>
        <taxon>Dikarya</taxon>
        <taxon>Ascomycota</taxon>
        <taxon>Pezizomycotina</taxon>
        <taxon>Eurotiomycetes</taxon>
        <taxon>Eurotiomycetidae</taxon>
        <taxon>Eurotiales</taxon>
        <taxon>Aspergillaceae</taxon>
        <taxon>Penicillium</taxon>
    </lineage>
</organism>
<reference evidence="2" key="1">
    <citation type="journal article" date="2023" name="IMA Fungus">
        <title>Comparative genomic study of the Penicillium genus elucidates a diverse pangenome and 15 lateral gene transfer events.</title>
        <authorList>
            <person name="Petersen C."/>
            <person name="Sorensen T."/>
            <person name="Nielsen M.R."/>
            <person name="Sondergaard T.E."/>
            <person name="Sorensen J.L."/>
            <person name="Fitzpatrick D.A."/>
            <person name="Frisvad J.C."/>
            <person name="Nielsen K.L."/>
        </authorList>
    </citation>
    <scope>NUCLEOTIDE SEQUENCE</scope>
    <source>
        <strain evidence="2">IBT 17514</strain>
    </source>
</reference>
<protein>
    <submittedName>
        <fullName evidence="2">Uncharacterized protein</fullName>
    </submittedName>
</protein>
<evidence type="ECO:0000313" key="2">
    <source>
        <dbReference type="EMBL" id="KAJ5728170.1"/>
    </source>
</evidence>
<dbReference type="InterPro" id="IPR024526">
    <property type="entry name" value="DUF3807"/>
</dbReference>